<dbReference type="AlphaFoldDB" id="A0A816T243"/>
<dbReference type="PRINTS" id="PR00047">
    <property type="entry name" value="STROIDFINGER"/>
</dbReference>
<keyword evidence="2" id="KW-0863">Zinc-finger</keyword>
<keyword evidence="3" id="KW-0862">Zinc</keyword>
<gene>
    <name evidence="11" type="ORF">WKI299_LOCUS25398</name>
    <name evidence="10" type="ORF">XDN619_LOCUS16753</name>
</gene>
<dbReference type="SUPFAM" id="SSF57716">
    <property type="entry name" value="Glucocorticoid receptor-like (DNA-binding domain)"/>
    <property type="match status" value="1"/>
</dbReference>
<evidence type="ECO:0000256" key="1">
    <source>
        <dbReference type="ARBA" id="ARBA00022723"/>
    </source>
</evidence>
<protein>
    <recommendedName>
        <fullName evidence="9">Nuclear receptor domain-containing protein</fullName>
    </recommendedName>
</protein>
<evidence type="ECO:0000256" key="8">
    <source>
        <dbReference type="ARBA" id="ARBA00023242"/>
    </source>
</evidence>
<dbReference type="EMBL" id="CAJNRF010010957">
    <property type="protein sequence ID" value="CAF2126331.1"/>
    <property type="molecule type" value="Genomic_DNA"/>
</dbReference>
<proteinExistence type="predicted"/>
<name>A0A816T243_9BILA</name>
<evidence type="ECO:0000259" key="9">
    <source>
        <dbReference type="PROSITE" id="PS51030"/>
    </source>
</evidence>
<dbReference type="PANTHER" id="PTHR24082:SF283">
    <property type="entry name" value="NUCLEAR HORMONE RECEPTOR HR96"/>
    <property type="match status" value="1"/>
</dbReference>
<dbReference type="SMART" id="SM00399">
    <property type="entry name" value="ZnF_C4"/>
    <property type="match status" value="1"/>
</dbReference>
<dbReference type="InterPro" id="IPR013088">
    <property type="entry name" value="Znf_NHR/GATA"/>
</dbReference>
<evidence type="ECO:0000313" key="12">
    <source>
        <dbReference type="Proteomes" id="UP000663887"/>
    </source>
</evidence>
<keyword evidence="5" id="KW-0238">DNA-binding</keyword>
<dbReference type="InterPro" id="IPR050234">
    <property type="entry name" value="Nuclear_hormone_rcpt_NR1"/>
</dbReference>
<dbReference type="SUPFAM" id="SSF48508">
    <property type="entry name" value="Nuclear receptor ligand-binding domain"/>
    <property type="match status" value="1"/>
</dbReference>
<keyword evidence="4" id="KW-0805">Transcription regulation</keyword>
<dbReference type="Gene3D" id="3.30.50.10">
    <property type="entry name" value="Erythroid Transcription Factor GATA-1, subunit A"/>
    <property type="match status" value="1"/>
</dbReference>
<sequence>MDNNLLDNRNHANPSMIVGKKQNKFPLECKVCGAPAFYSYVSVIVCFSCKMFFKRNAESRQEHSKCHFNGHCEINSLNRHLCSSCRLVKCFESGMQIQMLRSSIIKKNKTKRKIKETERLDILTTLNNTNRTQNTLNSNRLQSAQSTFSINDWNLLSNLTQCYDELGGFSLVQDFIREQNSLPPKARYKRTSVSQLILSLIGRSQLFYENNTHFISLCSHDRSILVHSSMKYIGSLGACFIIRNNDLWNNLIFYKSAENFYRFNTLAGTVRILNQLDFDSTFLKLALAILVFSTFDYTYYNNLAPVELFDIKTILHIQNIYAELAWQYLTCKYNHKQAVVSISTFIRCLFFLNDAIIDAIEIKQYKDMIDSVIQQTKKTITLCE</sequence>
<dbReference type="InterPro" id="IPR001628">
    <property type="entry name" value="Znf_hrmn_rcpt"/>
</dbReference>
<dbReference type="GO" id="GO:0004879">
    <property type="term" value="F:nuclear receptor activity"/>
    <property type="evidence" value="ECO:0007669"/>
    <property type="project" value="TreeGrafter"/>
</dbReference>
<feature type="domain" description="Nuclear receptor" evidence="9">
    <location>
        <begin position="26"/>
        <end position="102"/>
    </location>
</feature>
<dbReference type="EMBL" id="CAJNRG010007142">
    <property type="protein sequence ID" value="CAF2091826.1"/>
    <property type="molecule type" value="Genomic_DNA"/>
</dbReference>
<keyword evidence="7" id="KW-0675">Receptor</keyword>
<evidence type="ECO:0000313" key="10">
    <source>
        <dbReference type="EMBL" id="CAF2091826.1"/>
    </source>
</evidence>
<dbReference type="InterPro" id="IPR035500">
    <property type="entry name" value="NHR-like_dom_sf"/>
</dbReference>
<dbReference type="Proteomes" id="UP000663856">
    <property type="component" value="Unassembled WGS sequence"/>
</dbReference>
<evidence type="ECO:0000313" key="11">
    <source>
        <dbReference type="EMBL" id="CAF2126331.1"/>
    </source>
</evidence>
<dbReference type="PANTHER" id="PTHR24082">
    <property type="entry name" value="NUCLEAR HORMONE RECEPTOR"/>
    <property type="match status" value="1"/>
</dbReference>
<evidence type="ECO:0000256" key="6">
    <source>
        <dbReference type="ARBA" id="ARBA00023163"/>
    </source>
</evidence>
<accession>A0A816T243</accession>
<reference evidence="10" key="1">
    <citation type="submission" date="2021-02" db="EMBL/GenBank/DDBJ databases">
        <authorList>
            <person name="Nowell W R."/>
        </authorList>
    </citation>
    <scope>NUCLEOTIDE SEQUENCE</scope>
</reference>
<evidence type="ECO:0000256" key="4">
    <source>
        <dbReference type="ARBA" id="ARBA00023015"/>
    </source>
</evidence>
<evidence type="ECO:0000256" key="3">
    <source>
        <dbReference type="ARBA" id="ARBA00022833"/>
    </source>
</evidence>
<evidence type="ECO:0000256" key="5">
    <source>
        <dbReference type="ARBA" id="ARBA00023125"/>
    </source>
</evidence>
<dbReference type="GO" id="GO:0008270">
    <property type="term" value="F:zinc ion binding"/>
    <property type="evidence" value="ECO:0007669"/>
    <property type="project" value="UniProtKB-KW"/>
</dbReference>
<comment type="caution">
    <text evidence="10">The sequence shown here is derived from an EMBL/GenBank/DDBJ whole genome shotgun (WGS) entry which is preliminary data.</text>
</comment>
<dbReference type="PROSITE" id="PS51030">
    <property type="entry name" value="NUCLEAR_REC_DBD_2"/>
    <property type="match status" value="1"/>
</dbReference>
<dbReference type="Pfam" id="PF00105">
    <property type="entry name" value="zf-C4"/>
    <property type="match status" value="1"/>
</dbReference>
<dbReference type="GO" id="GO:0000122">
    <property type="term" value="P:negative regulation of transcription by RNA polymerase II"/>
    <property type="evidence" value="ECO:0007669"/>
    <property type="project" value="TreeGrafter"/>
</dbReference>
<keyword evidence="6" id="KW-0804">Transcription</keyword>
<evidence type="ECO:0000256" key="7">
    <source>
        <dbReference type="ARBA" id="ARBA00023170"/>
    </source>
</evidence>
<evidence type="ECO:0000256" key="2">
    <source>
        <dbReference type="ARBA" id="ARBA00022771"/>
    </source>
</evidence>
<keyword evidence="1" id="KW-0479">Metal-binding</keyword>
<dbReference type="GO" id="GO:0030154">
    <property type="term" value="P:cell differentiation"/>
    <property type="evidence" value="ECO:0007669"/>
    <property type="project" value="TreeGrafter"/>
</dbReference>
<dbReference type="GO" id="GO:0045944">
    <property type="term" value="P:positive regulation of transcription by RNA polymerase II"/>
    <property type="evidence" value="ECO:0007669"/>
    <property type="project" value="TreeGrafter"/>
</dbReference>
<keyword evidence="8" id="KW-0539">Nucleus</keyword>
<organism evidence="10 12">
    <name type="scientific">Rotaria magnacalcarata</name>
    <dbReference type="NCBI Taxonomy" id="392030"/>
    <lineage>
        <taxon>Eukaryota</taxon>
        <taxon>Metazoa</taxon>
        <taxon>Spiralia</taxon>
        <taxon>Gnathifera</taxon>
        <taxon>Rotifera</taxon>
        <taxon>Eurotatoria</taxon>
        <taxon>Bdelloidea</taxon>
        <taxon>Philodinida</taxon>
        <taxon>Philodinidae</taxon>
        <taxon>Rotaria</taxon>
    </lineage>
</organism>
<dbReference type="Proteomes" id="UP000663887">
    <property type="component" value="Unassembled WGS sequence"/>
</dbReference>
<dbReference type="GO" id="GO:0000978">
    <property type="term" value="F:RNA polymerase II cis-regulatory region sequence-specific DNA binding"/>
    <property type="evidence" value="ECO:0007669"/>
    <property type="project" value="TreeGrafter"/>
</dbReference>